<dbReference type="Pfam" id="PF05730">
    <property type="entry name" value="CFEM"/>
    <property type="match status" value="1"/>
</dbReference>
<dbReference type="InParanoid" id="A0A067MHJ7"/>
<evidence type="ECO:0000256" key="2">
    <source>
        <dbReference type="ARBA" id="ARBA00022525"/>
    </source>
</evidence>
<keyword evidence="4" id="KW-1015">Disulfide bond</keyword>
<keyword evidence="2" id="KW-0964">Secreted</keyword>
<dbReference type="Proteomes" id="UP000027195">
    <property type="component" value="Unassembled WGS sequence"/>
</dbReference>
<evidence type="ECO:0000256" key="5">
    <source>
        <dbReference type="SAM" id="SignalP"/>
    </source>
</evidence>
<feature type="domain" description="CFEM" evidence="6">
    <location>
        <begin position="20"/>
        <end position="82"/>
    </location>
</feature>
<dbReference type="AlphaFoldDB" id="A0A067MHJ7"/>
<evidence type="ECO:0000256" key="1">
    <source>
        <dbReference type="ARBA" id="ARBA00004613"/>
    </source>
</evidence>
<name>A0A067MHJ7_BOTB1</name>
<protein>
    <recommendedName>
        <fullName evidence="6">CFEM domain-containing protein</fullName>
    </recommendedName>
</protein>
<feature type="chain" id="PRO_5001641294" description="CFEM domain-containing protein" evidence="5">
    <location>
        <begin position="19"/>
        <end position="85"/>
    </location>
</feature>
<evidence type="ECO:0000256" key="3">
    <source>
        <dbReference type="ARBA" id="ARBA00022729"/>
    </source>
</evidence>
<proteinExistence type="predicted"/>
<evidence type="ECO:0000256" key="4">
    <source>
        <dbReference type="ARBA" id="ARBA00023157"/>
    </source>
</evidence>
<evidence type="ECO:0000259" key="6">
    <source>
        <dbReference type="Pfam" id="PF05730"/>
    </source>
</evidence>
<evidence type="ECO:0000313" key="7">
    <source>
        <dbReference type="EMBL" id="KDQ11342.1"/>
    </source>
</evidence>
<accession>A0A067MHJ7</accession>
<keyword evidence="3 5" id="KW-0732">Signal</keyword>
<reference evidence="8" key="1">
    <citation type="journal article" date="2014" name="Proc. Natl. Acad. Sci. U.S.A.">
        <title>Extensive sampling of basidiomycete genomes demonstrates inadequacy of the white-rot/brown-rot paradigm for wood decay fungi.</title>
        <authorList>
            <person name="Riley R."/>
            <person name="Salamov A.A."/>
            <person name="Brown D.W."/>
            <person name="Nagy L.G."/>
            <person name="Floudas D."/>
            <person name="Held B.W."/>
            <person name="Levasseur A."/>
            <person name="Lombard V."/>
            <person name="Morin E."/>
            <person name="Otillar R."/>
            <person name="Lindquist E.A."/>
            <person name="Sun H."/>
            <person name="LaButti K.M."/>
            <person name="Schmutz J."/>
            <person name="Jabbour D."/>
            <person name="Luo H."/>
            <person name="Baker S.E."/>
            <person name="Pisabarro A.G."/>
            <person name="Walton J.D."/>
            <person name="Blanchette R.A."/>
            <person name="Henrissat B."/>
            <person name="Martin F."/>
            <person name="Cullen D."/>
            <person name="Hibbett D.S."/>
            <person name="Grigoriev I.V."/>
        </authorList>
    </citation>
    <scope>NUCLEOTIDE SEQUENCE [LARGE SCALE GENOMIC DNA]</scope>
    <source>
        <strain evidence="8">FD-172 SS1</strain>
    </source>
</reference>
<gene>
    <name evidence="7" type="ORF">BOTBODRAFT_35427</name>
</gene>
<evidence type="ECO:0000313" key="8">
    <source>
        <dbReference type="Proteomes" id="UP000027195"/>
    </source>
</evidence>
<comment type="subcellular location">
    <subcellularLocation>
        <location evidence="1">Secreted</location>
    </subcellularLocation>
</comment>
<dbReference type="GO" id="GO:0005576">
    <property type="term" value="C:extracellular region"/>
    <property type="evidence" value="ECO:0007669"/>
    <property type="project" value="UniProtKB-SubCell"/>
</dbReference>
<dbReference type="HOGENOM" id="CLU_2512334_0_0_1"/>
<keyword evidence="8" id="KW-1185">Reference proteome</keyword>
<feature type="signal peptide" evidence="5">
    <location>
        <begin position="1"/>
        <end position="18"/>
    </location>
</feature>
<organism evidence="7 8">
    <name type="scientific">Botryobasidium botryosum (strain FD-172 SS1)</name>
    <dbReference type="NCBI Taxonomy" id="930990"/>
    <lineage>
        <taxon>Eukaryota</taxon>
        <taxon>Fungi</taxon>
        <taxon>Dikarya</taxon>
        <taxon>Basidiomycota</taxon>
        <taxon>Agaricomycotina</taxon>
        <taxon>Agaricomycetes</taxon>
        <taxon>Cantharellales</taxon>
        <taxon>Botryobasidiaceae</taxon>
        <taxon>Botryobasidium</taxon>
    </lineage>
</organism>
<sequence>MRFSLVSLFFALAALAAARPSDAGYDCVTKTCAEYVGCGDNNKQCICNDPTHRYAMRQCIASGNCNNGQSAAQNRQAYNSYCGRN</sequence>
<dbReference type="EMBL" id="KL198059">
    <property type="protein sequence ID" value="KDQ11342.1"/>
    <property type="molecule type" value="Genomic_DNA"/>
</dbReference>
<dbReference type="InterPro" id="IPR008427">
    <property type="entry name" value="Extracellular_membr_CFEM_dom"/>
</dbReference>